<dbReference type="EMBL" id="HACG01007655">
    <property type="protein sequence ID" value="CEK54520.1"/>
    <property type="molecule type" value="Transcribed_RNA"/>
</dbReference>
<evidence type="ECO:0000313" key="2">
    <source>
        <dbReference type="EMBL" id="CEK54520.1"/>
    </source>
</evidence>
<gene>
    <name evidence="2" type="primary">ORF23022</name>
</gene>
<name>A0A0B6YG96_9EUPU</name>
<proteinExistence type="predicted"/>
<protein>
    <submittedName>
        <fullName evidence="2">Uncharacterized protein</fullName>
    </submittedName>
</protein>
<organism evidence="2">
    <name type="scientific">Arion vulgaris</name>
    <dbReference type="NCBI Taxonomy" id="1028688"/>
    <lineage>
        <taxon>Eukaryota</taxon>
        <taxon>Metazoa</taxon>
        <taxon>Spiralia</taxon>
        <taxon>Lophotrochozoa</taxon>
        <taxon>Mollusca</taxon>
        <taxon>Gastropoda</taxon>
        <taxon>Heterobranchia</taxon>
        <taxon>Euthyneura</taxon>
        <taxon>Panpulmonata</taxon>
        <taxon>Eupulmonata</taxon>
        <taxon>Stylommatophora</taxon>
        <taxon>Helicina</taxon>
        <taxon>Arionoidea</taxon>
        <taxon>Arionidae</taxon>
        <taxon>Arion</taxon>
    </lineage>
</organism>
<reference evidence="2" key="1">
    <citation type="submission" date="2014-12" db="EMBL/GenBank/DDBJ databases">
        <title>Insight into the proteome of Arion vulgaris.</title>
        <authorList>
            <person name="Aradska J."/>
            <person name="Bulat T."/>
            <person name="Smidak R."/>
            <person name="Sarate P."/>
            <person name="Gangsoo J."/>
            <person name="Sialana F."/>
            <person name="Bilban M."/>
            <person name="Lubec G."/>
        </authorList>
    </citation>
    <scope>NUCLEOTIDE SEQUENCE</scope>
    <source>
        <tissue evidence="2">Skin</tissue>
    </source>
</reference>
<feature type="region of interest" description="Disordered" evidence="1">
    <location>
        <begin position="47"/>
        <end position="66"/>
    </location>
</feature>
<sequence>MLTYIIFNNAVQCHLYDCSQETITHHLFQRPALNDLHLSTNHPTQTLRTLSTQTHQSSDRSVNLLP</sequence>
<accession>A0A0B6YG96</accession>
<dbReference type="AlphaFoldDB" id="A0A0B6YG96"/>
<evidence type="ECO:0000256" key="1">
    <source>
        <dbReference type="SAM" id="MobiDB-lite"/>
    </source>
</evidence>